<dbReference type="InterPro" id="IPR011009">
    <property type="entry name" value="Kinase-like_dom_sf"/>
</dbReference>
<sequence length="430" mass="49711">MTWSSRFFFICARSRGFILAERAPSEIYEPYFHQKNVEKGFFSTFSEYMQDKSMMNKERGTSMKETFDLIDFALQKSGLESLKDTTQVQYLGEGAWHQAYLIQLRDKEAVVVRFPKQEAYGRKVEFDEAASLAEYAGTKAYYTLANSVKPGICPEFFHYHVEKDKTFTVESYAGKAIKLESFTFMEAFQAGAEMGEFFRNMNMAQHGLKGFGYLKWNGTAVEGQFQSSVTDFMKEENEEYLSDFREFIQNYDQPILPSAITHLEECMNNREIDESNIVLTNQDTSPENILLHTDGRVSLIDPVPLLYCGDSLAGNFINNYHTLYPAFFNSPRYAKHQFDRFEEKLQTIADGFMEGYCNGDATVRRRVKQEEFIKLTSLTAFLQKVLHSDMTLEQKIRYGEKAAIANRIPVLVKRIEEFQWEDEKSGTKLA</sequence>
<comment type="caution">
    <text evidence="1">The sequence shown here is derived from an EMBL/GenBank/DDBJ whole genome shotgun (WGS) entry which is preliminary data.</text>
</comment>
<protein>
    <recommendedName>
        <fullName evidence="3">Aminoglycoside phosphotransferase domain-containing protein</fullName>
    </recommendedName>
</protein>
<gene>
    <name evidence="1" type="ORF">UN64_12360</name>
</gene>
<evidence type="ECO:0008006" key="3">
    <source>
        <dbReference type="Google" id="ProtNLM"/>
    </source>
</evidence>
<accession>A0A1V3G985</accession>
<dbReference type="AlphaFoldDB" id="A0A1V3G985"/>
<dbReference type="EMBL" id="MQMF01000002">
    <property type="protein sequence ID" value="OOE12837.1"/>
    <property type="molecule type" value="Genomic_DNA"/>
</dbReference>
<evidence type="ECO:0000313" key="2">
    <source>
        <dbReference type="Proteomes" id="UP000188597"/>
    </source>
</evidence>
<dbReference type="Proteomes" id="UP000188597">
    <property type="component" value="Unassembled WGS sequence"/>
</dbReference>
<organism evidence="1 2">
    <name type="scientific">Fictibacillus arsenicus</name>
    <dbReference type="NCBI Taxonomy" id="255247"/>
    <lineage>
        <taxon>Bacteria</taxon>
        <taxon>Bacillati</taxon>
        <taxon>Bacillota</taxon>
        <taxon>Bacilli</taxon>
        <taxon>Bacillales</taxon>
        <taxon>Fictibacillaceae</taxon>
        <taxon>Fictibacillus</taxon>
    </lineage>
</organism>
<reference evidence="1 2" key="1">
    <citation type="submission" date="2016-11" db="EMBL/GenBank/DDBJ databases">
        <authorList>
            <person name="Jaros S."/>
            <person name="Januszkiewicz K."/>
            <person name="Wedrychowicz H."/>
        </authorList>
    </citation>
    <scope>NUCLEOTIDE SEQUENCE [LARGE SCALE GENOMIC DNA]</scope>
    <source>
        <strain evidence="1 2">Con a/3</strain>
    </source>
</reference>
<evidence type="ECO:0000313" key="1">
    <source>
        <dbReference type="EMBL" id="OOE12837.1"/>
    </source>
</evidence>
<name>A0A1V3G985_9BACL</name>
<dbReference type="SUPFAM" id="SSF56112">
    <property type="entry name" value="Protein kinase-like (PK-like)"/>
    <property type="match status" value="1"/>
</dbReference>
<proteinExistence type="predicted"/>